<reference evidence="3" key="2">
    <citation type="submission" date="2020-09" db="EMBL/GenBank/DDBJ databases">
        <authorList>
            <person name="Sun Q."/>
            <person name="Zhou Y."/>
        </authorList>
    </citation>
    <scope>NUCLEOTIDE SEQUENCE</scope>
    <source>
        <strain evidence="3">CGMCC 1.7081</strain>
    </source>
</reference>
<organism evidence="3 4">
    <name type="scientific">Pseudodonghicola xiamenensis</name>
    <dbReference type="NCBI Taxonomy" id="337702"/>
    <lineage>
        <taxon>Bacteria</taxon>
        <taxon>Pseudomonadati</taxon>
        <taxon>Pseudomonadota</taxon>
        <taxon>Alphaproteobacteria</taxon>
        <taxon>Rhodobacterales</taxon>
        <taxon>Paracoccaceae</taxon>
        <taxon>Pseudodonghicola</taxon>
    </lineage>
</organism>
<feature type="chain" id="PRO_5035275501" evidence="2">
    <location>
        <begin position="35"/>
        <end position="150"/>
    </location>
</feature>
<sequence length="150" mass="16108">MTPTVYAGSAYIGGMKRMIPLILAASLAASASFAEEPAEESGKSLMNRGFELFMDGLRQEMAPAMDDLKDMAGQVGPSMRSFLQEMGPALAEMMDKVKDWTRYYPPEMLPNGDIIMRRRPEAPGQEPAPDTPAPDGAPEAAPAPDGSTDI</sequence>
<dbReference type="EMBL" id="BNAP01000025">
    <property type="protein sequence ID" value="GHG99929.1"/>
    <property type="molecule type" value="Genomic_DNA"/>
</dbReference>
<dbReference type="Proteomes" id="UP000611500">
    <property type="component" value="Unassembled WGS sequence"/>
</dbReference>
<gene>
    <name evidence="3" type="ORF">GCM10010961_36160</name>
</gene>
<evidence type="ECO:0000256" key="1">
    <source>
        <dbReference type="SAM" id="MobiDB-lite"/>
    </source>
</evidence>
<dbReference type="AlphaFoldDB" id="A0A8J3MGB2"/>
<evidence type="ECO:0000256" key="2">
    <source>
        <dbReference type="SAM" id="SignalP"/>
    </source>
</evidence>
<accession>A0A8J3MGB2</accession>
<comment type="caution">
    <text evidence="3">The sequence shown here is derived from an EMBL/GenBank/DDBJ whole genome shotgun (WGS) entry which is preliminary data.</text>
</comment>
<feature type="compositionally biased region" description="Low complexity" evidence="1">
    <location>
        <begin position="133"/>
        <end position="150"/>
    </location>
</feature>
<keyword evidence="2" id="KW-0732">Signal</keyword>
<evidence type="ECO:0000313" key="4">
    <source>
        <dbReference type="Proteomes" id="UP000611500"/>
    </source>
</evidence>
<reference evidence="3" key="1">
    <citation type="journal article" date="2014" name="Int. J. Syst. Evol. Microbiol.">
        <title>Complete genome sequence of Corynebacterium casei LMG S-19264T (=DSM 44701T), isolated from a smear-ripened cheese.</title>
        <authorList>
            <consortium name="US DOE Joint Genome Institute (JGI-PGF)"/>
            <person name="Walter F."/>
            <person name="Albersmeier A."/>
            <person name="Kalinowski J."/>
            <person name="Ruckert C."/>
        </authorList>
    </citation>
    <scope>NUCLEOTIDE SEQUENCE</scope>
    <source>
        <strain evidence="3">CGMCC 1.7081</strain>
    </source>
</reference>
<feature type="region of interest" description="Disordered" evidence="1">
    <location>
        <begin position="111"/>
        <end position="150"/>
    </location>
</feature>
<protein>
    <submittedName>
        <fullName evidence="3">Uncharacterized protein</fullName>
    </submittedName>
</protein>
<evidence type="ECO:0000313" key="3">
    <source>
        <dbReference type="EMBL" id="GHG99929.1"/>
    </source>
</evidence>
<proteinExistence type="predicted"/>
<keyword evidence="4" id="KW-1185">Reference proteome</keyword>
<feature type="signal peptide" evidence="2">
    <location>
        <begin position="1"/>
        <end position="34"/>
    </location>
</feature>
<name>A0A8J3MGB2_9RHOB</name>